<dbReference type="GO" id="GO:0042721">
    <property type="term" value="C:TIM22 mitochondrial import inner membrane insertion complex"/>
    <property type="evidence" value="ECO:0007669"/>
    <property type="project" value="InterPro"/>
</dbReference>
<dbReference type="AlphaFoldDB" id="A0A9R0J152"/>
<evidence type="ECO:0000256" key="1">
    <source>
        <dbReference type="ARBA" id="ARBA00004141"/>
    </source>
</evidence>
<dbReference type="InterPro" id="IPR039175">
    <property type="entry name" value="TIM22"/>
</dbReference>
<comment type="subcellular location">
    <subcellularLocation>
        <location evidence="1">Membrane</location>
        <topology evidence="1">Multi-pass membrane protein</topology>
    </subcellularLocation>
</comment>
<evidence type="ECO:0000313" key="5">
    <source>
        <dbReference type="Proteomes" id="UP000813463"/>
    </source>
</evidence>
<dbReference type="PANTHER" id="PTHR14110">
    <property type="entry name" value="MITOCHONDRIAL IMPORT INNER MEMBRANE TRANSLOCASE SUBUNIT TIM22"/>
    <property type="match status" value="1"/>
</dbReference>
<dbReference type="GO" id="GO:0045036">
    <property type="term" value="P:protein targeting to chloroplast"/>
    <property type="evidence" value="ECO:0000318"/>
    <property type="project" value="GO_Central"/>
</dbReference>
<reference evidence="5" key="1">
    <citation type="journal article" date="2021" name="Nat. Commun.">
        <title>Genomic analyses provide insights into spinach domestication and the genetic basis of agronomic traits.</title>
        <authorList>
            <person name="Cai X."/>
            <person name="Sun X."/>
            <person name="Xu C."/>
            <person name="Sun H."/>
            <person name="Wang X."/>
            <person name="Ge C."/>
            <person name="Zhang Z."/>
            <person name="Wang Q."/>
            <person name="Fei Z."/>
            <person name="Jiao C."/>
            <person name="Wang Q."/>
        </authorList>
    </citation>
    <scope>NUCLEOTIDE SEQUENCE [LARGE SCALE GENOMIC DNA]</scope>
    <source>
        <strain evidence="5">cv. Varoflay</strain>
    </source>
</reference>
<evidence type="ECO:0000313" key="6">
    <source>
        <dbReference type="RefSeq" id="XP_021858782.1"/>
    </source>
</evidence>
<dbReference type="Proteomes" id="UP000813463">
    <property type="component" value="Chromosome 3"/>
</dbReference>
<dbReference type="RefSeq" id="XP_021858782.1">
    <property type="nucleotide sequence ID" value="XM_022003090.2"/>
</dbReference>
<proteinExistence type="predicted"/>
<dbReference type="SUPFAM" id="SSF47769">
    <property type="entry name" value="SAM/Pointed domain"/>
    <property type="match status" value="1"/>
</dbReference>
<name>A0A9R0J152_SPIOL</name>
<dbReference type="KEGG" id="soe:110797956"/>
<organism evidence="5 6">
    <name type="scientific">Spinacia oleracea</name>
    <name type="common">Spinach</name>
    <dbReference type="NCBI Taxonomy" id="3562"/>
    <lineage>
        <taxon>Eukaryota</taxon>
        <taxon>Viridiplantae</taxon>
        <taxon>Streptophyta</taxon>
        <taxon>Embryophyta</taxon>
        <taxon>Tracheophyta</taxon>
        <taxon>Spermatophyta</taxon>
        <taxon>Magnoliopsida</taxon>
        <taxon>eudicotyledons</taxon>
        <taxon>Gunneridae</taxon>
        <taxon>Pentapetalae</taxon>
        <taxon>Caryophyllales</taxon>
        <taxon>Chenopodiaceae</taxon>
        <taxon>Chenopodioideae</taxon>
        <taxon>Anserineae</taxon>
        <taxon>Spinacia</taxon>
    </lineage>
</organism>
<evidence type="ECO:0000256" key="4">
    <source>
        <dbReference type="ARBA" id="ARBA00023136"/>
    </source>
</evidence>
<accession>A0A9R0J152</accession>
<evidence type="ECO:0000256" key="2">
    <source>
        <dbReference type="ARBA" id="ARBA00022692"/>
    </source>
</evidence>
<dbReference type="CDD" id="cd09487">
    <property type="entry name" value="SAM_superfamily"/>
    <property type="match status" value="1"/>
</dbReference>
<protein>
    <submittedName>
        <fullName evidence="6">Chloroplastic import inner membrane translocase subunit HP30-2</fullName>
    </submittedName>
</protein>
<dbReference type="Pfam" id="PF02466">
    <property type="entry name" value="Tim17"/>
    <property type="match status" value="1"/>
</dbReference>
<dbReference type="OrthoDB" id="507126at2759"/>
<keyword evidence="4" id="KW-0472">Membrane</keyword>
<dbReference type="GO" id="GO:0045039">
    <property type="term" value="P:protein insertion into mitochondrial inner membrane"/>
    <property type="evidence" value="ECO:0007669"/>
    <property type="project" value="InterPro"/>
</dbReference>
<dbReference type="GeneID" id="110797956"/>
<dbReference type="PANTHER" id="PTHR14110:SF6">
    <property type="entry name" value="OS04G0405100 PROTEIN"/>
    <property type="match status" value="1"/>
</dbReference>
<reference evidence="6" key="2">
    <citation type="submission" date="2025-08" db="UniProtKB">
        <authorList>
            <consortium name="RefSeq"/>
        </authorList>
    </citation>
    <scope>IDENTIFICATION</scope>
    <source>
        <tissue evidence="6">Leaf</tissue>
    </source>
</reference>
<gene>
    <name evidence="6" type="primary">LOC110797956</name>
</gene>
<dbReference type="InterPro" id="IPR013761">
    <property type="entry name" value="SAM/pointed_sf"/>
</dbReference>
<keyword evidence="3" id="KW-1133">Transmembrane helix</keyword>
<dbReference type="GO" id="GO:0008320">
    <property type="term" value="F:protein transmembrane transporter activity"/>
    <property type="evidence" value="ECO:0000318"/>
    <property type="project" value="GO_Central"/>
</dbReference>
<keyword evidence="2" id="KW-0812">Transmembrane</keyword>
<sequence length="266" mass="28237">MGEGKQGVMVVDSSKGLIQQNPITQIQTKIKEVEVKVKAWLAKQSIPVEAAVVTLGGATQGALIGGLMGSLTQDLSTSLPMPQPPPGVSLDPNAMASLKQAQALSGGPLVQARNFAVMTGVNVGISTVLRRIKGKEDVWSSMAAAFGSGAMFSLVSGMGGPNQIPSAVSSGAFFALAQGGIYKLGEKFSSKPVLEDDPFYAKTRSMLFSLGLQSYEKNFKRGLLNDRTLPLLTDSALKDAQIPPGPRLLILDQIERDPELKERRKK</sequence>
<keyword evidence="5" id="KW-1185">Reference proteome</keyword>
<evidence type="ECO:0000256" key="3">
    <source>
        <dbReference type="ARBA" id="ARBA00022989"/>
    </source>
</evidence>
<dbReference type="GO" id="GO:0009706">
    <property type="term" value="C:chloroplast inner membrane"/>
    <property type="evidence" value="ECO:0000318"/>
    <property type="project" value="GO_Central"/>
</dbReference>
<dbReference type="Gene3D" id="1.10.150.50">
    <property type="entry name" value="Transcription Factor, Ets-1"/>
    <property type="match status" value="1"/>
</dbReference>